<dbReference type="SUPFAM" id="SSF51445">
    <property type="entry name" value="(Trans)glycosidases"/>
    <property type="match status" value="1"/>
</dbReference>
<dbReference type="PANTHER" id="PTHR10357:SF179">
    <property type="entry name" value="NEUTRAL AND BASIC AMINO ACID TRANSPORT PROTEIN RBAT"/>
    <property type="match status" value="1"/>
</dbReference>
<dbReference type="GO" id="GO:0009313">
    <property type="term" value="P:oligosaccharide catabolic process"/>
    <property type="evidence" value="ECO:0007669"/>
    <property type="project" value="TreeGrafter"/>
</dbReference>
<dbReference type="GO" id="GO:0004556">
    <property type="term" value="F:alpha-amylase activity"/>
    <property type="evidence" value="ECO:0007669"/>
    <property type="project" value="TreeGrafter"/>
</dbReference>
<feature type="domain" description="Glycosyl hydrolase family 13 catalytic" evidence="4">
    <location>
        <begin position="30"/>
        <end position="449"/>
    </location>
</feature>
<dbReference type="InterPro" id="IPR045857">
    <property type="entry name" value="O16G_dom_2"/>
</dbReference>
<dbReference type="RefSeq" id="WP_254166328.1">
    <property type="nucleotide sequence ID" value="NZ_JANAFB010000015.1"/>
</dbReference>
<organism evidence="5 6">
    <name type="scientific">Rothia santali</name>
    <dbReference type="NCBI Taxonomy" id="2949643"/>
    <lineage>
        <taxon>Bacteria</taxon>
        <taxon>Bacillati</taxon>
        <taxon>Actinomycetota</taxon>
        <taxon>Actinomycetes</taxon>
        <taxon>Micrococcales</taxon>
        <taxon>Micrococcaceae</taxon>
        <taxon>Rothia</taxon>
    </lineage>
</organism>
<comment type="similarity">
    <text evidence="1">Belongs to the glycosyl hydrolase 13 family.</text>
</comment>
<keyword evidence="6" id="KW-1185">Reference proteome</keyword>
<evidence type="ECO:0000256" key="2">
    <source>
        <dbReference type="ARBA" id="ARBA00023180"/>
    </source>
</evidence>
<evidence type="ECO:0000313" key="5">
    <source>
        <dbReference type="EMBL" id="MCP3425908.1"/>
    </source>
</evidence>
<dbReference type="SMART" id="SM00642">
    <property type="entry name" value="Aamy"/>
    <property type="match status" value="1"/>
</dbReference>
<reference evidence="5" key="1">
    <citation type="submission" date="2022-06" db="EMBL/GenBank/DDBJ databases">
        <title>Rothia sp. isolated from sandalwood seedling.</title>
        <authorList>
            <person name="Tuikhar N."/>
            <person name="Kirdat K."/>
            <person name="Thorat V."/>
            <person name="Swetha P."/>
            <person name="Padma S."/>
            <person name="Sundararaj R."/>
            <person name="Yadav A."/>
        </authorList>
    </citation>
    <scope>NUCLEOTIDE SEQUENCE</scope>
    <source>
        <strain evidence="5">AR01</strain>
    </source>
</reference>
<sequence length="573" mass="63349">MTAEATLSTAPQAAATRSDAEWWRQAAVYQIYPRSFADADGNGIGDLKGVTSRVPYLRELGIDAVWLSPFYPSALADGGYDVDDYRDVDPKIGTLADFDEMTAALHAAGIKLIVDIVPNHTSDRHEWFREALAAPKGSAARDRYIFRDGLGPDGAQPPSDWTSGFGGPAWEPVGDGQWYHHFFAREQPDLNWHNPEVREDFLRTLRFWSDRGVDGFRVDVAHGLSKDLPENLPTQAELDALPVDGNHPVWDRDDVHEIYAEWRRVFDEYDPPRIAVAEAWVATDRRPAYASPEGLGQAFNFDLLGAPFEAGPFREIVTSNLELAERSGSSTTWVLSNHDVVRHATRYGLPPEPARRAEDGSLPAESDATQKTGTTWLLNGGREPELQAERGLRRARAATLFELALPGSAYLYQGEELGLHEVADIADEDRQDPTYFRSPGVSVGRDGCRVPLPWSAEGESLGFGGAAHIPQPEWFAESSVEREESDPASTLSLYRTALALRSELQTEERLEWVETGAAQVLAFRRPNGWACVTNFGREPYALPESLRGEVLVASAAREADDVVPGEATLWLRA</sequence>
<feature type="region of interest" description="Disordered" evidence="3">
    <location>
        <begin position="349"/>
        <end position="378"/>
    </location>
</feature>
<dbReference type="Pfam" id="PF00128">
    <property type="entry name" value="Alpha-amylase"/>
    <property type="match status" value="2"/>
</dbReference>
<dbReference type="Proteomes" id="UP001139502">
    <property type="component" value="Unassembled WGS sequence"/>
</dbReference>
<gene>
    <name evidence="5" type="ORF">NBM05_07780</name>
</gene>
<keyword evidence="2" id="KW-0325">Glycoprotein</keyword>
<dbReference type="EMBL" id="JANAFB010000015">
    <property type="protein sequence ID" value="MCP3425908.1"/>
    <property type="molecule type" value="Genomic_DNA"/>
</dbReference>
<dbReference type="Gene3D" id="3.20.20.80">
    <property type="entry name" value="Glycosidases"/>
    <property type="match status" value="1"/>
</dbReference>
<dbReference type="FunFam" id="3.90.400.10:FF:000001">
    <property type="entry name" value="Maltase A3, isoform A"/>
    <property type="match status" value="1"/>
</dbReference>
<evidence type="ECO:0000256" key="3">
    <source>
        <dbReference type="SAM" id="MobiDB-lite"/>
    </source>
</evidence>
<dbReference type="InterPro" id="IPR006047">
    <property type="entry name" value="GH13_cat_dom"/>
</dbReference>
<keyword evidence="5" id="KW-0378">Hydrolase</keyword>
<accession>A0A9X2HKF9</accession>
<evidence type="ECO:0000259" key="4">
    <source>
        <dbReference type="SMART" id="SM00642"/>
    </source>
</evidence>
<name>A0A9X2HKF9_9MICC</name>
<evidence type="ECO:0000256" key="1">
    <source>
        <dbReference type="ARBA" id="ARBA00008061"/>
    </source>
</evidence>
<comment type="caution">
    <text evidence="5">The sequence shown here is derived from an EMBL/GenBank/DDBJ whole genome shotgun (WGS) entry which is preliminary data.</text>
</comment>
<evidence type="ECO:0000313" key="6">
    <source>
        <dbReference type="Proteomes" id="UP001139502"/>
    </source>
</evidence>
<protein>
    <submittedName>
        <fullName evidence="5">Glycoside hydrolase family 13 protein</fullName>
    </submittedName>
</protein>
<dbReference type="PANTHER" id="PTHR10357">
    <property type="entry name" value="ALPHA-AMYLASE FAMILY MEMBER"/>
    <property type="match status" value="1"/>
</dbReference>
<feature type="compositionally biased region" description="Polar residues" evidence="3">
    <location>
        <begin position="367"/>
        <end position="377"/>
    </location>
</feature>
<proteinExistence type="inferred from homology"/>
<dbReference type="AlphaFoldDB" id="A0A9X2HKF9"/>
<dbReference type="Gene3D" id="3.90.400.10">
    <property type="entry name" value="Oligo-1,6-glucosidase, Domain 2"/>
    <property type="match status" value="1"/>
</dbReference>
<dbReference type="CDD" id="cd11332">
    <property type="entry name" value="AmyAc_OligoGlu_TS"/>
    <property type="match status" value="1"/>
</dbReference>
<dbReference type="InterPro" id="IPR017853">
    <property type="entry name" value="GH"/>
</dbReference>